<evidence type="ECO:0000313" key="2">
    <source>
        <dbReference type="Proteomes" id="UP001060085"/>
    </source>
</evidence>
<dbReference type="EMBL" id="CM044701">
    <property type="protein sequence ID" value="KAI5681475.1"/>
    <property type="molecule type" value="Genomic_DNA"/>
</dbReference>
<protein>
    <submittedName>
        <fullName evidence="1">Uncharacterized protein</fullName>
    </submittedName>
</protein>
<gene>
    <name evidence="1" type="ORF">M9H77_02703</name>
</gene>
<organism evidence="1 2">
    <name type="scientific">Catharanthus roseus</name>
    <name type="common">Madagascar periwinkle</name>
    <name type="synonym">Vinca rosea</name>
    <dbReference type="NCBI Taxonomy" id="4058"/>
    <lineage>
        <taxon>Eukaryota</taxon>
        <taxon>Viridiplantae</taxon>
        <taxon>Streptophyta</taxon>
        <taxon>Embryophyta</taxon>
        <taxon>Tracheophyta</taxon>
        <taxon>Spermatophyta</taxon>
        <taxon>Magnoliopsida</taxon>
        <taxon>eudicotyledons</taxon>
        <taxon>Gunneridae</taxon>
        <taxon>Pentapetalae</taxon>
        <taxon>asterids</taxon>
        <taxon>lamiids</taxon>
        <taxon>Gentianales</taxon>
        <taxon>Apocynaceae</taxon>
        <taxon>Rauvolfioideae</taxon>
        <taxon>Vinceae</taxon>
        <taxon>Catharanthinae</taxon>
        <taxon>Catharanthus</taxon>
    </lineage>
</organism>
<evidence type="ECO:0000313" key="1">
    <source>
        <dbReference type="EMBL" id="KAI5681475.1"/>
    </source>
</evidence>
<accession>A0ACC0C9B8</accession>
<proteinExistence type="predicted"/>
<name>A0ACC0C9B8_CATRO</name>
<dbReference type="Proteomes" id="UP001060085">
    <property type="component" value="Linkage Group LG01"/>
</dbReference>
<reference evidence="2" key="1">
    <citation type="journal article" date="2023" name="Nat. Plants">
        <title>Single-cell RNA sequencing provides a high-resolution roadmap for understanding the multicellular compartmentation of specialized metabolism.</title>
        <authorList>
            <person name="Sun S."/>
            <person name="Shen X."/>
            <person name="Li Y."/>
            <person name="Li Y."/>
            <person name="Wang S."/>
            <person name="Li R."/>
            <person name="Zhang H."/>
            <person name="Shen G."/>
            <person name="Guo B."/>
            <person name="Wei J."/>
            <person name="Xu J."/>
            <person name="St-Pierre B."/>
            <person name="Chen S."/>
            <person name="Sun C."/>
        </authorList>
    </citation>
    <scope>NUCLEOTIDE SEQUENCE [LARGE SCALE GENOMIC DNA]</scope>
</reference>
<keyword evidence="2" id="KW-1185">Reference proteome</keyword>
<comment type="caution">
    <text evidence="1">The sequence shown here is derived from an EMBL/GenBank/DDBJ whole genome shotgun (WGS) entry which is preliminary data.</text>
</comment>
<sequence length="153" mass="17222">MWVDKLNALFAYSLLSLECLGNFPSIVPFNASISNVARLLSLFEGKDSRTNPFKGGADGMIWKAQGIVELLQSSVTRAMARRMEEEHRGKIAGFKKMIQDLAWQVIEDQEEDFKRSKTILWSSVQMEETKEASLEGLKASKTKGRAISGPYCW</sequence>